<dbReference type="EMBL" id="KN818266">
    <property type="protein sequence ID" value="KIL62816.1"/>
    <property type="molecule type" value="Genomic_DNA"/>
</dbReference>
<feature type="domain" description="Xylanolytic transcriptional activator regulatory" evidence="7">
    <location>
        <begin position="11"/>
        <end position="160"/>
    </location>
</feature>
<dbReference type="GO" id="GO:0003677">
    <property type="term" value="F:DNA binding"/>
    <property type="evidence" value="ECO:0007669"/>
    <property type="project" value="UniProtKB-KW"/>
</dbReference>
<keyword evidence="3" id="KW-0805">Transcription regulation</keyword>
<reference evidence="8 9" key="1">
    <citation type="submission" date="2014-04" db="EMBL/GenBank/DDBJ databases">
        <title>Evolutionary Origins and Diversification of the Mycorrhizal Mutualists.</title>
        <authorList>
            <consortium name="DOE Joint Genome Institute"/>
            <consortium name="Mycorrhizal Genomics Consortium"/>
            <person name="Kohler A."/>
            <person name="Kuo A."/>
            <person name="Nagy L.G."/>
            <person name="Floudas D."/>
            <person name="Copeland A."/>
            <person name="Barry K.W."/>
            <person name="Cichocki N."/>
            <person name="Veneault-Fourrey C."/>
            <person name="LaButti K."/>
            <person name="Lindquist E.A."/>
            <person name="Lipzen A."/>
            <person name="Lundell T."/>
            <person name="Morin E."/>
            <person name="Murat C."/>
            <person name="Riley R."/>
            <person name="Ohm R."/>
            <person name="Sun H."/>
            <person name="Tunlid A."/>
            <person name="Henrissat B."/>
            <person name="Grigoriev I.V."/>
            <person name="Hibbett D.S."/>
            <person name="Martin F."/>
        </authorList>
    </citation>
    <scope>NUCLEOTIDE SEQUENCE [LARGE SCALE GENOMIC DNA]</scope>
    <source>
        <strain evidence="8 9">Koide BX008</strain>
    </source>
</reference>
<dbReference type="PANTHER" id="PTHR31313">
    <property type="entry name" value="TY1 ENHANCER ACTIVATOR"/>
    <property type="match status" value="1"/>
</dbReference>
<dbReference type="HOGENOM" id="CLU_1212262_0_0_1"/>
<dbReference type="AlphaFoldDB" id="A0A0C2X104"/>
<dbReference type="InterPro" id="IPR051615">
    <property type="entry name" value="Transcr_Regulatory_Elem"/>
</dbReference>
<evidence type="ECO:0000313" key="8">
    <source>
        <dbReference type="EMBL" id="KIL62816.1"/>
    </source>
</evidence>
<evidence type="ECO:0000256" key="1">
    <source>
        <dbReference type="ARBA" id="ARBA00022723"/>
    </source>
</evidence>
<dbReference type="GO" id="GO:0006351">
    <property type="term" value="P:DNA-templated transcription"/>
    <property type="evidence" value="ECO:0007669"/>
    <property type="project" value="InterPro"/>
</dbReference>
<feature type="non-terminal residue" evidence="8">
    <location>
        <position position="229"/>
    </location>
</feature>
<dbReference type="InterPro" id="IPR007219">
    <property type="entry name" value="XnlR_reg_dom"/>
</dbReference>
<keyword evidence="6" id="KW-0539">Nucleus</keyword>
<keyword evidence="1" id="KW-0479">Metal-binding</keyword>
<evidence type="ECO:0000313" key="9">
    <source>
        <dbReference type="Proteomes" id="UP000054549"/>
    </source>
</evidence>
<evidence type="ECO:0000256" key="6">
    <source>
        <dbReference type="ARBA" id="ARBA00023242"/>
    </source>
</evidence>
<keyword evidence="9" id="KW-1185">Reference proteome</keyword>
<keyword evidence="2" id="KW-0862">Zinc</keyword>
<evidence type="ECO:0000256" key="5">
    <source>
        <dbReference type="ARBA" id="ARBA00023163"/>
    </source>
</evidence>
<proteinExistence type="predicted"/>
<dbReference type="Proteomes" id="UP000054549">
    <property type="component" value="Unassembled WGS sequence"/>
</dbReference>
<evidence type="ECO:0000259" key="7">
    <source>
        <dbReference type="Pfam" id="PF04082"/>
    </source>
</evidence>
<organism evidence="8 9">
    <name type="scientific">Amanita muscaria (strain Koide BX008)</name>
    <dbReference type="NCBI Taxonomy" id="946122"/>
    <lineage>
        <taxon>Eukaryota</taxon>
        <taxon>Fungi</taxon>
        <taxon>Dikarya</taxon>
        <taxon>Basidiomycota</taxon>
        <taxon>Agaricomycotina</taxon>
        <taxon>Agaricomycetes</taxon>
        <taxon>Agaricomycetidae</taxon>
        <taxon>Agaricales</taxon>
        <taxon>Pluteineae</taxon>
        <taxon>Amanitaceae</taxon>
        <taxon>Amanita</taxon>
    </lineage>
</organism>
<protein>
    <recommendedName>
        <fullName evidence="7">Xylanolytic transcriptional activator regulatory domain-containing protein</fullName>
    </recommendedName>
</protein>
<evidence type="ECO:0000256" key="2">
    <source>
        <dbReference type="ARBA" id="ARBA00022833"/>
    </source>
</evidence>
<dbReference type="InParanoid" id="A0A0C2X104"/>
<gene>
    <name evidence="8" type="ORF">M378DRAFT_80728</name>
</gene>
<sequence>MTDYGQGNESQAWFLTGNIGLPFHRYPTSYGEYVGLAIRVGQDMDLNGDSPSTYGQKNLPPPEIRLRRNIWRVSFMLDLFLSLHLGRAPALFDGLRSATKYNVQQSEYATHPVPTFLHTVALCQTISRIYLHLYLAFNTPGLQTPAEKLTVLREELESWHRSLPAHYCVAVGNQSEKLDVLELNMLYQVAVILLHHPFCWENATPCATDALVEAAAVFDELLRRYRPVQ</sequence>
<evidence type="ECO:0000256" key="3">
    <source>
        <dbReference type="ARBA" id="ARBA00023015"/>
    </source>
</evidence>
<dbReference type="Pfam" id="PF04082">
    <property type="entry name" value="Fungal_trans"/>
    <property type="match status" value="1"/>
</dbReference>
<evidence type="ECO:0000256" key="4">
    <source>
        <dbReference type="ARBA" id="ARBA00023125"/>
    </source>
</evidence>
<dbReference type="CDD" id="cd12148">
    <property type="entry name" value="fungal_TF_MHR"/>
    <property type="match status" value="1"/>
</dbReference>
<name>A0A0C2X104_AMAMK</name>
<dbReference type="PANTHER" id="PTHR31313:SF81">
    <property type="entry name" value="TY1 ENHANCER ACTIVATOR"/>
    <property type="match status" value="1"/>
</dbReference>
<dbReference type="STRING" id="946122.A0A0C2X104"/>
<dbReference type="GO" id="GO:0008270">
    <property type="term" value="F:zinc ion binding"/>
    <property type="evidence" value="ECO:0007669"/>
    <property type="project" value="InterPro"/>
</dbReference>
<dbReference type="OrthoDB" id="2123952at2759"/>
<keyword evidence="5" id="KW-0804">Transcription</keyword>
<keyword evidence="4" id="KW-0238">DNA-binding</keyword>
<accession>A0A0C2X104</accession>